<keyword evidence="3" id="KW-1185">Reference proteome</keyword>
<dbReference type="RefSeq" id="WP_188613164.1">
    <property type="nucleotide sequence ID" value="NZ_BMJT01000001.1"/>
</dbReference>
<name>A0A917FWF8_9BACI</name>
<evidence type="ECO:0000313" key="3">
    <source>
        <dbReference type="Proteomes" id="UP000616608"/>
    </source>
</evidence>
<organism evidence="2 3">
    <name type="scientific">Lysinibacillus alkalisoli</name>
    <dbReference type="NCBI Taxonomy" id="1911548"/>
    <lineage>
        <taxon>Bacteria</taxon>
        <taxon>Bacillati</taxon>
        <taxon>Bacillota</taxon>
        <taxon>Bacilli</taxon>
        <taxon>Bacillales</taxon>
        <taxon>Bacillaceae</taxon>
        <taxon>Lysinibacillus</taxon>
    </lineage>
</organism>
<dbReference type="InterPro" id="IPR048062">
    <property type="entry name" value="SE1832-like"/>
</dbReference>
<sequence length="60" mass="6902">MNKRDIQAQIAELKMDYINLQGDIEKLESTGHNDMVAQAEQRLANMEERLKELNTQLASL</sequence>
<dbReference type="EMBL" id="BMJT01000001">
    <property type="protein sequence ID" value="GGG11413.1"/>
    <property type="molecule type" value="Genomic_DNA"/>
</dbReference>
<dbReference type="Proteomes" id="UP000616608">
    <property type="component" value="Unassembled WGS sequence"/>
</dbReference>
<accession>A0A917FWF8</accession>
<dbReference type="AlphaFoldDB" id="A0A917FWF8"/>
<reference evidence="2" key="2">
    <citation type="submission" date="2020-09" db="EMBL/GenBank/DDBJ databases">
        <authorList>
            <person name="Sun Q."/>
            <person name="Zhou Y."/>
        </authorList>
    </citation>
    <scope>NUCLEOTIDE SEQUENCE</scope>
    <source>
        <strain evidence="2">CGMCC 1.15760</strain>
    </source>
</reference>
<comment type="caution">
    <text evidence="2">The sequence shown here is derived from an EMBL/GenBank/DDBJ whole genome shotgun (WGS) entry which is preliminary data.</text>
</comment>
<evidence type="ECO:0000313" key="2">
    <source>
        <dbReference type="EMBL" id="GGG11413.1"/>
    </source>
</evidence>
<feature type="coiled-coil region" evidence="1">
    <location>
        <begin position="3"/>
        <end position="56"/>
    </location>
</feature>
<protein>
    <submittedName>
        <fullName evidence="2">Uncharacterized protein</fullName>
    </submittedName>
</protein>
<reference evidence="2" key="1">
    <citation type="journal article" date="2014" name="Int. J. Syst. Evol. Microbiol.">
        <title>Complete genome sequence of Corynebacterium casei LMG S-19264T (=DSM 44701T), isolated from a smear-ripened cheese.</title>
        <authorList>
            <consortium name="US DOE Joint Genome Institute (JGI-PGF)"/>
            <person name="Walter F."/>
            <person name="Albersmeier A."/>
            <person name="Kalinowski J."/>
            <person name="Ruckert C."/>
        </authorList>
    </citation>
    <scope>NUCLEOTIDE SEQUENCE</scope>
    <source>
        <strain evidence="2">CGMCC 1.15760</strain>
    </source>
</reference>
<gene>
    <name evidence="2" type="ORF">GCM10007425_02160</name>
</gene>
<evidence type="ECO:0000256" key="1">
    <source>
        <dbReference type="SAM" id="Coils"/>
    </source>
</evidence>
<keyword evidence="1" id="KW-0175">Coiled coil</keyword>
<dbReference type="NCBIfam" id="NF040877">
    <property type="entry name" value="SE1832_fam"/>
    <property type="match status" value="1"/>
</dbReference>
<proteinExistence type="predicted"/>